<comment type="caution">
    <text evidence="10">The sequence shown here is derived from an EMBL/GenBank/DDBJ whole genome shotgun (WGS) entry which is preliminary data.</text>
</comment>
<evidence type="ECO:0000256" key="7">
    <source>
        <dbReference type="ARBA" id="ARBA00048348"/>
    </source>
</evidence>
<feature type="binding site" evidence="8">
    <location>
        <position position="40"/>
    </location>
    <ligand>
        <name>Zn(2+)</name>
        <dbReference type="ChEBI" id="CHEBI:29105"/>
    </ligand>
</feature>
<dbReference type="Pfam" id="PF00484">
    <property type="entry name" value="Pro_CA"/>
    <property type="match status" value="1"/>
</dbReference>
<evidence type="ECO:0000256" key="9">
    <source>
        <dbReference type="RuleBase" id="RU003956"/>
    </source>
</evidence>
<dbReference type="GO" id="GO:0008270">
    <property type="term" value="F:zinc ion binding"/>
    <property type="evidence" value="ECO:0007669"/>
    <property type="project" value="UniProtKB-UniRule"/>
</dbReference>
<feature type="binding site" evidence="8">
    <location>
        <position position="38"/>
    </location>
    <ligand>
        <name>Zn(2+)</name>
        <dbReference type="ChEBI" id="CHEBI:29105"/>
    </ligand>
</feature>
<comment type="catalytic activity">
    <reaction evidence="7 9">
        <text>hydrogencarbonate + H(+) = CO2 + H2O</text>
        <dbReference type="Rhea" id="RHEA:10748"/>
        <dbReference type="ChEBI" id="CHEBI:15377"/>
        <dbReference type="ChEBI" id="CHEBI:15378"/>
        <dbReference type="ChEBI" id="CHEBI:16526"/>
        <dbReference type="ChEBI" id="CHEBI:17544"/>
        <dbReference type="EC" id="4.2.1.1"/>
    </reaction>
</comment>
<protein>
    <recommendedName>
        <fullName evidence="2 9">Carbonic anhydrase</fullName>
        <ecNumber evidence="2 9">4.2.1.1</ecNumber>
    </recommendedName>
    <alternativeName>
        <fullName evidence="9">Carbonate dehydratase</fullName>
    </alternativeName>
</protein>
<dbReference type="PROSITE" id="PS00705">
    <property type="entry name" value="PROK_CO2_ANHYDRASE_2"/>
    <property type="match status" value="1"/>
</dbReference>
<comment type="similarity">
    <text evidence="1 9">Belongs to the beta-class carbonic anhydrase family.</text>
</comment>
<dbReference type="PANTHER" id="PTHR11002:SF76">
    <property type="entry name" value="CARBONIC ANHYDRASE"/>
    <property type="match status" value="1"/>
</dbReference>
<feature type="binding site" evidence="8">
    <location>
        <position position="98"/>
    </location>
    <ligand>
        <name>Zn(2+)</name>
        <dbReference type="ChEBI" id="CHEBI:29105"/>
    </ligand>
</feature>
<dbReference type="AlphaFoldDB" id="A0A7W7D7R0"/>
<keyword evidence="4 8" id="KW-0862">Zinc</keyword>
<evidence type="ECO:0000256" key="1">
    <source>
        <dbReference type="ARBA" id="ARBA00006217"/>
    </source>
</evidence>
<comment type="function">
    <text evidence="9">Reversible hydration of carbon dioxide.</text>
</comment>
<evidence type="ECO:0000313" key="10">
    <source>
        <dbReference type="EMBL" id="MBB4701787.1"/>
    </source>
</evidence>
<organism evidence="10 11">
    <name type="scientific">Sphaerisporangium siamense</name>
    <dbReference type="NCBI Taxonomy" id="795645"/>
    <lineage>
        <taxon>Bacteria</taxon>
        <taxon>Bacillati</taxon>
        <taxon>Actinomycetota</taxon>
        <taxon>Actinomycetes</taxon>
        <taxon>Streptosporangiales</taxon>
        <taxon>Streptosporangiaceae</taxon>
        <taxon>Sphaerisporangium</taxon>
    </lineage>
</organism>
<evidence type="ECO:0000256" key="8">
    <source>
        <dbReference type="PIRSR" id="PIRSR601765-1"/>
    </source>
</evidence>
<evidence type="ECO:0000313" key="11">
    <source>
        <dbReference type="Proteomes" id="UP000542210"/>
    </source>
</evidence>
<dbReference type="RefSeq" id="WP_184881087.1">
    <property type="nucleotide sequence ID" value="NZ_BOOV01000007.1"/>
</dbReference>
<dbReference type="EMBL" id="JACHND010000001">
    <property type="protein sequence ID" value="MBB4701787.1"/>
    <property type="molecule type" value="Genomic_DNA"/>
</dbReference>
<comment type="cofactor">
    <cofactor evidence="8">
        <name>Zn(2+)</name>
        <dbReference type="ChEBI" id="CHEBI:29105"/>
    </cofactor>
    <text evidence="8">Binds 1 zinc ion per subunit.</text>
</comment>
<sequence>MQSLIDHARMFHRKVSGGREQAAPLKEGISPQAMFVTCSDAHVIPSLITGARPGELFELRTAGNIIPPYRLGRLTAEAATIEYAVNILGVRDLIVCGHTRCGAVQGRVRSWTLRSAPTTRWWLLQTHRWREARVTGGEEPGRAHLVAQLDKLRRYPRVARRVASGRLRLHGWYYDVDTGVVSNFQPETGAFTPL</sequence>
<dbReference type="InterPro" id="IPR036874">
    <property type="entry name" value="Carbonic_anhydrase_sf"/>
</dbReference>
<dbReference type="GO" id="GO:0004089">
    <property type="term" value="F:carbonate dehydratase activity"/>
    <property type="evidence" value="ECO:0007669"/>
    <property type="project" value="UniProtKB-UniRule"/>
</dbReference>
<comment type="function">
    <text evidence="6">Catalyzes the reversible hydration of carbon dioxide to form bicarbonate.</text>
</comment>
<dbReference type="EC" id="4.2.1.1" evidence="2 9"/>
<dbReference type="Proteomes" id="UP000542210">
    <property type="component" value="Unassembled WGS sequence"/>
</dbReference>
<reference evidence="10 11" key="1">
    <citation type="submission" date="2020-08" db="EMBL/GenBank/DDBJ databases">
        <title>Sequencing the genomes of 1000 actinobacteria strains.</title>
        <authorList>
            <person name="Klenk H.-P."/>
        </authorList>
    </citation>
    <scope>NUCLEOTIDE SEQUENCE [LARGE SCALE GENOMIC DNA]</scope>
    <source>
        <strain evidence="10 11">DSM 45784</strain>
    </source>
</reference>
<dbReference type="SMART" id="SM00947">
    <property type="entry name" value="Pro_CA"/>
    <property type="match status" value="1"/>
</dbReference>
<name>A0A7W7D7R0_9ACTN</name>
<dbReference type="GO" id="GO:0015976">
    <property type="term" value="P:carbon utilization"/>
    <property type="evidence" value="ECO:0007669"/>
    <property type="project" value="InterPro"/>
</dbReference>
<evidence type="ECO:0000256" key="2">
    <source>
        <dbReference type="ARBA" id="ARBA00012925"/>
    </source>
</evidence>
<evidence type="ECO:0000256" key="3">
    <source>
        <dbReference type="ARBA" id="ARBA00022723"/>
    </source>
</evidence>
<keyword evidence="3 8" id="KW-0479">Metal-binding</keyword>
<dbReference type="SUPFAM" id="SSF53056">
    <property type="entry name" value="beta-carbonic anhydrase, cab"/>
    <property type="match status" value="1"/>
</dbReference>
<keyword evidence="5 9" id="KW-0456">Lyase</keyword>
<keyword evidence="11" id="KW-1185">Reference proteome</keyword>
<proteinExistence type="inferred from homology"/>
<dbReference type="InterPro" id="IPR015892">
    <property type="entry name" value="Carbonic_anhydrase_CS"/>
</dbReference>
<evidence type="ECO:0000256" key="5">
    <source>
        <dbReference type="ARBA" id="ARBA00023239"/>
    </source>
</evidence>
<feature type="binding site" evidence="8">
    <location>
        <position position="101"/>
    </location>
    <ligand>
        <name>Zn(2+)</name>
        <dbReference type="ChEBI" id="CHEBI:29105"/>
    </ligand>
</feature>
<dbReference type="InterPro" id="IPR001765">
    <property type="entry name" value="Carbonic_anhydrase"/>
</dbReference>
<evidence type="ECO:0000256" key="4">
    <source>
        <dbReference type="ARBA" id="ARBA00022833"/>
    </source>
</evidence>
<dbReference type="Gene3D" id="3.40.1050.10">
    <property type="entry name" value="Carbonic anhydrase"/>
    <property type="match status" value="1"/>
</dbReference>
<evidence type="ECO:0000256" key="6">
    <source>
        <dbReference type="ARBA" id="ARBA00024993"/>
    </source>
</evidence>
<accession>A0A7W7D7R0</accession>
<dbReference type="PANTHER" id="PTHR11002">
    <property type="entry name" value="CARBONIC ANHYDRASE"/>
    <property type="match status" value="1"/>
</dbReference>
<gene>
    <name evidence="10" type="ORF">BJ982_003331</name>
</gene>